<dbReference type="GO" id="GO:0015629">
    <property type="term" value="C:actin cytoskeleton"/>
    <property type="evidence" value="ECO:0007669"/>
    <property type="project" value="TreeGrafter"/>
</dbReference>
<sequence>MELVDLTFNNVNEDESELVFLKKGENLCLPQGQCVLTVQLNNDDVSRAEGEEPEREEVEVEEEEVEFYCLFSGSTQRHVTSTVRVSRVTLQAVCPAHHVCEQVLVTLCWARPGAPVDSHSQETFTFVQDLALDMAHFLLDSTDPQEALLLDDEQIPLKVCKRLDQSLALALEHLSLPYHTRVQTCTQRDVGIHMNHHTQTDAQTHSDINGCPSATCTDPYLEMSTWMDRRYGKMTSWCFHRLCPWKVS</sequence>
<evidence type="ECO:0000313" key="2">
    <source>
        <dbReference type="Proteomes" id="UP000265120"/>
    </source>
</evidence>
<protein>
    <submittedName>
        <fullName evidence="1">Uncharacterized protein</fullName>
    </submittedName>
</protein>
<dbReference type="GO" id="GO:0005078">
    <property type="term" value="F:MAP-kinase scaffold activity"/>
    <property type="evidence" value="ECO:0007669"/>
    <property type="project" value="TreeGrafter"/>
</dbReference>
<dbReference type="InterPro" id="IPR051632">
    <property type="entry name" value="Rho_GEF"/>
</dbReference>
<dbReference type="Proteomes" id="UP000265120">
    <property type="component" value="Chromosome 6"/>
</dbReference>
<dbReference type="GO" id="GO:0043123">
    <property type="term" value="P:positive regulation of canonical NF-kappaB signal transduction"/>
    <property type="evidence" value="ECO:0007669"/>
    <property type="project" value="TreeGrafter"/>
</dbReference>
<dbReference type="PANTHER" id="PTHR13944:SF18">
    <property type="entry name" value="A-KINASE ANCHOR PROTEIN 13"/>
    <property type="match status" value="1"/>
</dbReference>
<accession>A0A3P8UPF5</accession>
<dbReference type="AlphaFoldDB" id="A0A3P8UPF5"/>
<reference evidence="1" key="3">
    <citation type="submission" date="2025-09" db="UniProtKB">
        <authorList>
            <consortium name="Ensembl"/>
        </authorList>
    </citation>
    <scope>IDENTIFICATION</scope>
</reference>
<dbReference type="GeneTree" id="ENSGT00940000154146"/>
<dbReference type="Ensembl" id="ENSCSET00000002188.1">
    <property type="protein sequence ID" value="ENSCSEP00000002150.1"/>
    <property type="gene ID" value="ENSCSEG00000001456.1"/>
</dbReference>
<proteinExistence type="predicted"/>
<keyword evidence="2" id="KW-1185">Reference proteome</keyword>
<dbReference type="GO" id="GO:0016020">
    <property type="term" value="C:membrane"/>
    <property type="evidence" value="ECO:0007669"/>
    <property type="project" value="TreeGrafter"/>
</dbReference>
<evidence type="ECO:0000313" key="1">
    <source>
        <dbReference type="Ensembl" id="ENSCSEP00000002150.1"/>
    </source>
</evidence>
<name>A0A3P8UPF5_CYNSE</name>
<dbReference type="GO" id="GO:0071875">
    <property type="term" value="P:adrenergic receptor signaling pathway"/>
    <property type="evidence" value="ECO:0007669"/>
    <property type="project" value="TreeGrafter"/>
</dbReference>
<dbReference type="PANTHER" id="PTHR13944">
    <property type="entry name" value="AGAP007712-PA"/>
    <property type="match status" value="1"/>
</dbReference>
<reference evidence="1 2" key="1">
    <citation type="journal article" date="2014" name="Nat. Genet.">
        <title>Whole-genome sequence of a flatfish provides insights into ZW sex chromosome evolution and adaptation to a benthic lifestyle.</title>
        <authorList>
            <person name="Chen S."/>
            <person name="Zhang G."/>
            <person name="Shao C."/>
            <person name="Huang Q."/>
            <person name="Liu G."/>
            <person name="Zhang P."/>
            <person name="Song W."/>
            <person name="An N."/>
            <person name="Chalopin D."/>
            <person name="Volff J.N."/>
            <person name="Hong Y."/>
            <person name="Li Q."/>
            <person name="Sha Z."/>
            <person name="Zhou H."/>
            <person name="Xie M."/>
            <person name="Yu Q."/>
            <person name="Liu Y."/>
            <person name="Xiang H."/>
            <person name="Wang N."/>
            <person name="Wu K."/>
            <person name="Yang C."/>
            <person name="Zhou Q."/>
            <person name="Liao X."/>
            <person name="Yang L."/>
            <person name="Hu Q."/>
            <person name="Zhang J."/>
            <person name="Meng L."/>
            <person name="Jin L."/>
            <person name="Tian Y."/>
            <person name="Lian J."/>
            <person name="Yang J."/>
            <person name="Miao G."/>
            <person name="Liu S."/>
            <person name="Liang Z."/>
            <person name="Yan F."/>
            <person name="Li Y."/>
            <person name="Sun B."/>
            <person name="Zhang H."/>
            <person name="Zhang J."/>
            <person name="Zhu Y."/>
            <person name="Du M."/>
            <person name="Zhao Y."/>
            <person name="Schartl M."/>
            <person name="Tang Q."/>
            <person name="Wang J."/>
        </authorList>
    </citation>
    <scope>NUCLEOTIDE SEQUENCE</scope>
</reference>
<dbReference type="GO" id="GO:0035023">
    <property type="term" value="P:regulation of Rho protein signal transduction"/>
    <property type="evidence" value="ECO:0007669"/>
    <property type="project" value="TreeGrafter"/>
</dbReference>
<reference evidence="1" key="2">
    <citation type="submission" date="2025-08" db="UniProtKB">
        <authorList>
            <consortium name="Ensembl"/>
        </authorList>
    </citation>
    <scope>IDENTIFICATION</scope>
</reference>
<organism evidence="1 2">
    <name type="scientific">Cynoglossus semilaevis</name>
    <name type="common">Tongue sole</name>
    <dbReference type="NCBI Taxonomy" id="244447"/>
    <lineage>
        <taxon>Eukaryota</taxon>
        <taxon>Metazoa</taxon>
        <taxon>Chordata</taxon>
        <taxon>Craniata</taxon>
        <taxon>Vertebrata</taxon>
        <taxon>Euteleostomi</taxon>
        <taxon>Actinopterygii</taxon>
        <taxon>Neopterygii</taxon>
        <taxon>Teleostei</taxon>
        <taxon>Neoteleostei</taxon>
        <taxon>Acanthomorphata</taxon>
        <taxon>Carangaria</taxon>
        <taxon>Pleuronectiformes</taxon>
        <taxon>Pleuronectoidei</taxon>
        <taxon>Cynoglossidae</taxon>
        <taxon>Cynoglossinae</taxon>
        <taxon>Cynoglossus</taxon>
    </lineage>
</organism>